<feature type="transmembrane region" description="Helical" evidence="14">
    <location>
        <begin position="105"/>
        <end position="126"/>
    </location>
</feature>
<evidence type="ECO:0000256" key="2">
    <source>
        <dbReference type="ARBA" id="ARBA00007193"/>
    </source>
</evidence>
<keyword evidence="16" id="KW-1185">Reference proteome</keyword>
<dbReference type="AlphaFoldDB" id="A0A8S9ZM51"/>
<dbReference type="PANTHER" id="PTHR11690:SF1">
    <property type="entry name" value="DEGENERIN LIKE"/>
    <property type="match status" value="1"/>
</dbReference>
<evidence type="ECO:0000256" key="14">
    <source>
        <dbReference type="SAM" id="Phobius"/>
    </source>
</evidence>
<evidence type="ECO:0000256" key="5">
    <source>
        <dbReference type="ARBA" id="ARBA00022692"/>
    </source>
</evidence>
<evidence type="ECO:0000256" key="3">
    <source>
        <dbReference type="ARBA" id="ARBA00022448"/>
    </source>
</evidence>
<evidence type="ECO:0000256" key="13">
    <source>
        <dbReference type="RuleBase" id="RU000679"/>
    </source>
</evidence>
<keyword evidence="11 13" id="KW-0739">Sodium transport</keyword>
<evidence type="ECO:0000256" key="9">
    <source>
        <dbReference type="ARBA" id="ARBA00023136"/>
    </source>
</evidence>
<keyword evidence="4 13" id="KW-0894">Sodium channel</keyword>
<comment type="subcellular location">
    <subcellularLocation>
        <location evidence="1">Membrane</location>
        <topology evidence="1">Multi-pass membrane protein</topology>
    </subcellularLocation>
</comment>
<accession>A0A8S9ZM51</accession>
<evidence type="ECO:0000256" key="1">
    <source>
        <dbReference type="ARBA" id="ARBA00004141"/>
    </source>
</evidence>
<keyword evidence="10" id="KW-0325">Glycoprotein</keyword>
<dbReference type="Pfam" id="PF00858">
    <property type="entry name" value="ASC"/>
    <property type="match status" value="1"/>
</dbReference>
<keyword evidence="12 13" id="KW-0407">Ion channel</keyword>
<dbReference type="PANTHER" id="PTHR11690">
    <property type="entry name" value="AMILORIDE-SENSITIVE SODIUM CHANNEL-RELATED"/>
    <property type="match status" value="1"/>
</dbReference>
<gene>
    <name evidence="15" type="ORF">Mgra_00006310</name>
</gene>
<dbReference type="GO" id="GO:0015280">
    <property type="term" value="F:ligand-gated sodium channel activity"/>
    <property type="evidence" value="ECO:0007669"/>
    <property type="project" value="TreeGrafter"/>
</dbReference>
<keyword evidence="9 14" id="KW-0472">Membrane</keyword>
<evidence type="ECO:0000256" key="7">
    <source>
        <dbReference type="ARBA" id="ARBA00023053"/>
    </source>
</evidence>
<keyword evidence="6 14" id="KW-1133">Transmembrane helix</keyword>
<dbReference type="Gene3D" id="1.10.287.770">
    <property type="entry name" value="YojJ-like"/>
    <property type="match status" value="1"/>
</dbReference>
<evidence type="ECO:0000256" key="11">
    <source>
        <dbReference type="ARBA" id="ARBA00023201"/>
    </source>
</evidence>
<evidence type="ECO:0000256" key="4">
    <source>
        <dbReference type="ARBA" id="ARBA00022461"/>
    </source>
</evidence>
<comment type="similarity">
    <text evidence="2 13">Belongs to the amiloride-sensitive sodium channel (TC 1.A.6) family.</text>
</comment>
<dbReference type="OrthoDB" id="5874059at2759"/>
<keyword evidence="8 13" id="KW-0406">Ion transport</keyword>
<proteinExistence type="inferred from homology"/>
<dbReference type="EMBL" id="JABEBT010000060">
    <property type="protein sequence ID" value="KAF7634343.1"/>
    <property type="molecule type" value="Genomic_DNA"/>
</dbReference>
<evidence type="ECO:0000313" key="15">
    <source>
        <dbReference type="EMBL" id="KAF7634343.1"/>
    </source>
</evidence>
<comment type="caution">
    <text evidence="15">The sequence shown here is derived from an EMBL/GenBank/DDBJ whole genome shotgun (WGS) entry which is preliminary data.</text>
</comment>
<evidence type="ECO:0000313" key="16">
    <source>
        <dbReference type="Proteomes" id="UP000605970"/>
    </source>
</evidence>
<protein>
    <submittedName>
        <fullName evidence="15">Uncharacterized protein</fullName>
    </submittedName>
</protein>
<dbReference type="GO" id="GO:0005886">
    <property type="term" value="C:plasma membrane"/>
    <property type="evidence" value="ECO:0007669"/>
    <property type="project" value="TreeGrafter"/>
</dbReference>
<evidence type="ECO:0000256" key="6">
    <source>
        <dbReference type="ARBA" id="ARBA00022989"/>
    </source>
</evidence>
<feature type="transmembrane region" description="Helical" evidence="14">
    <location>
        <begin position="497"/>
        <end position="519"/>
    </location>
</feature>
<reference evidence="15" key="1">
    <citation type="journal article" date="2020" name="Ecol. Evol.">
        <title>Genome structure and content of the rice root-knot nematode (Meloidogyne graminicola).</title>
        <authorList>
            <person name="Phan N.T."/>
            <person name="Danchin E.G.J."/>
            <person name="Klopp C."/>
            <person name="Perfus-Barbeoch L."/>
            <person name="Kozlowski D.K."/>
            <person name="Koutsovoulos G.D."/>
            <person name="Lopez-Roques C."/>
            <person name="Bouchez O."/>
            <person name="Zahm M."/>
            <person name="Besnard G."/>
            <person name="Bellafiore S."/>
        </authorList>
    </citation>
    <scope>NUCLEOTIDE SEQUENCE</scope>
    <source>
        <strain evidence="15">VN-18</strain>
    </source>
</reference>
<organism evidence="15 16">
    <name type="scientific">Meloidogyne graminicola</name>
    <dbReference type="NCBI Taxonomy" id="189291"/>
    <lineage>
        <taxon>Eukaryota</taxon>
        <taxon>Metazoa</taxon>
        <taxon>Ecdysozoa</taxon>
        <taxon>Nematoda</taxon>
        <taxon>Chromadorea</taxon>
        <taxon>Rhabditida</taxon>
        <taxon>Tylenchina</taxon>
        <taxon>Tylenchomorpha</taxon>
        <taxon>Tylenchoidea</taxon>
        <taxon>Meloidogynidae</taxon>
        <taxon>Meloidogyninae</taxon>
        <taxon>Meloidogyne</taxon>
    </lineage>
</organism>
<dbReference type="InterPro" id="IPR001873">
    <property type="entry name" value="ENaC"/>
</dbReference>
<sequence>MYFKNIMLFKNKYLIVTTNNNNKILLKFKNLFSFIKPFSNLKNKIIINPNKLKTDLLLNKFPTKFDKNKKEKIKIENKCTCRFLWNAELHGLTNFLRCRTISERIFWGFIITICNLMSIITTEWMFNDYLEHQTATLITIEQKQRNQGERGLPMPVLVICPKNPDSLKYNLILKDIAKRLPHLDRITIGKLISFAIAGAGFSNVGQFMRRRIIENITNQQNQYLYSLFRRWRGHRTLSEFYDILFNKYGYTCQDLFQKCLYGYEEIPCCDIFRPHYVMLRGRCMRLKYIIHQSDPADIGRIDNQLPSRLTDKSGMQPQIVAYLTDEHQAVGTFPRYYVHFHSAVLLRARNRQISMLPDNDQCQGNIGKESKGRSSCWLRRWLYEKVVEPYNCTVFYLGRNRYNYLPICEPITIVKNYLDVTNLRLDNDTKKRCKPNCNRSEYLFQEFRPKASVMKKNYMPAFRVEISFINLEIEVYQEVLTTTLPGFVSQLGGQSGLFVGLSVCSIIQIIISIAWKFHLWYKRFFEEKKENN</sequence>
<evidence type="ECO:0000256" key="8">
    <source>
        <dbReference type="ARBA" id="ARBA00023065"/>
    </source>
</evidence>
<keyword evidence="7" id="KW-0915">Sodium</keyword>
<keyword evidence="3 13" id="KW-0813">Transport</keyword>
<evidence type="ECO:0000256" key="10">
    <source>
        <dbReference type="ARBA" id="ARBA00023180"/>
    </source>
</evidence>
<evidence type="ECO:0000256" key="12">
    <source>
        <dbReference type="ARBA" id="ARBA00023303"/>
    </source>
</evidence>
<dbReference type="Proteomes" id="UP000605970">
    <property type="component" value="Unassembled WGS sequence"/>
</dbReference>
<name>A0A8S9ZM51_9BILA</name>
<keyword evidence="5 13" id="KW-0812">Transmembrane</keyword>